<dbReference type="AlphaFoldDB" id="A0A8S3U327"/>
<dbReference type="OrthoDB" id="69656at2759"/>
<dbReference type="PANTHER" id="PTHR36983">
    <property type="entry name" value="DNAJ HOMOLOG SUBFAMILY C MEMBER 13"/>
    <property type="match status" value="1"/>
</dbReference>
<dbReference type="InterPro" id="IPR044978">
    <property type="entry name" value="GRV2/DNAJC13"/>
</dbReference>
<accession>A0A8S3U327</accession>
<dbReference type="PANTHER" id="PTHR36983:SF2">
    <property type="entry name" value="DNAJ HOMOLOG SUBFAMILY C MEMBER 13"/>
    <property type="match status" value="1"/>
</dbReference>
<keyword evidence="2" id="KW-1185">Reference proteome</keyword>
<dbReference type="EMBL" id="CAJPWZ010002421">
    <property type="protein sequence ID" value="CAG2238315.1"/>
    <property type="molecule type" value="Genomic_DNA"/>
</dbReference>
<gene>
    <name evidence="1" type="ORF">MEDL_50708</name>
</gene>
<protein>
    <submittedName>
        <fullName evidence="1">DNAJC13</fullName>
    </submittedName>
</protein>
<reference evidence="1" key="1">
    <citation type="submission" date="2021-03" db="EMBL/GenBank/DDBJ databases">
        <authorList>
            <person name="Bekaert M."/>
        </authorList>
    </citation>
    <scope>NUCLEOTIDE SEQUENCE</scope>
</reference>
<dbReference type="GO" id="GO:2000641">
    <property type="term" value="P:regulation of early endosome to late endosome transport"/>
    <property type="evidence" value="ECO:0007669"/>
    <property type="project" value="InterPro"/>
</dbReference>
<name>A0A8S3U327_MYTED</name>
<organism evidence="1 2">
    <name type="scientific">Mytilus edulis</name>
    <name type="common">Blue mussel</name>
    <dbReference type="NCBI Taxonomy" id="6550"/>
    <lineage>
        <taxon>Eukaryota</taxon>
        <taxon>Metazoa</taxon>
        <taxon>Spiralia</taxon>
        <taxon>Lophotrochozoa</taxon>
        <taxon>Mollusca</taxon>
        <taxon>Bivalvia</taxon>
        <taxon>Autobranchia</taxon>
        <taxon>Pteriomorphia</taxon>
        <taxon>Mytilida</taxon>
        <taxon>Mytiloidea</taxon>
        <taxon>Mytilidae</taxon>
        <taxon>Mytilinae</taxon>
        <taxon>Mytilus</taxon>
    </lineage>
</organism>
<dbReference type="GO" id="GO:0006898">
    <property type="term" value="P:receptor-mediated endocytosis"/>
    <property type="evidence" value="ECO:0007669"/>
    <property type="project" value="TreeGrafter"/>
</dbReference>
<evidence type="ECO:0000313" key="2">
    <source>
        <dbReference type="Proteomes" id="UP000683360"/>
    </source>
</evidence>
<comment type="caution">
    <text evidence="1">The sequence shown here is derived from an EMBL/GenBank/DDBJ whole genome shotgun (WGS) entry which is preliminary data.</text>
</comment>
<dbReference type="GO" id="GO:0007032">
    <property type="term" value="P:endosome organization"/>
    <property type="evidence" value="ECO:0007669"/>
    <property type="project" value="InterPro"/>
</dbReference>
<evidence type="ECO:0000313" key="1">
    <source>
        <dbReference type="EMBL" id="CAG2238315.1"/>
    </source>
</evidence>
<proteinExistence type="predicted"/>
<dbReference type="SUPFAM" id="SSF48371">
    <property type="entry name" value="ARM repeat"/>
    <property type="match status" value="1"/>
</dbReference>
<dbReference type="Proteomes" id="UP000683360">
    <property type="component" value="Unassembled WGS sequence"/>
</dbReference>
<sequence>MLQNCRLLTLESLFALMSNTKIVKEAMAKGAVIYLLDLFCNSTNPNVREKTAELLSKMLSDKLVGPKVRIVLSKFLPPIFMDAMRDSPEASVHMYEGTHENPELIWNEESRDKVSDVVKKLKNNHFKAQRENPDSRWSLREDFAVVYTDVAGELTIGGVFLRLFIANPGWVFRKPKEFLTELMEKWAELTKMQMQMRNLKTVTTAIVYLFTSQPVMLDQLPQLGYIPKVFTAMSHRNNAVPRSAIQVAHQLAHNEVRPTMRLHSKSVHAHVLSNNAVPGSAIQVAHQLAHNENNAVPRSAIQVAHQLAHNEVRPTIRLHFKSVHGHVSSEQCRFPRSAIQVAHQLAHNEICIRSMAQIECIGALKVGMKARRDSIALAAEALGKMFDKGEEELVSQALKTDLVPFLLKLLEAGLEAIDNPWQQKLRLSRL</sequence>
<dbReference type="InterPro" id="IPR016024">
    <property type="entry name" value="ARM-type_fold"/>
</dbReference>
<dbReference type="GO" id="GO:0010008">
    <property type="term" value="C:endosome membrane"/>
    <property type="evidence" value="ECO:0007669"/>
    <property type="project" value="TreeGrafter"/>
</dbReference>